<protein>
    <submittedName>
        <fullName evidence="9">Glycosyltransferase family 2 protein</fullName>
    </submittedName>
</protein>
<sequence length="319" mass="36654">MNPARLLLVIPCYNEEAILYMTYAKLNTYYNSIKQQGLIAGDSRICFVNDGSRDKTWNIIEELCSRDPDVTGVALSRNFGHQSAIMAGLEQHMDHFDCFITIDADLQDDLNAITGMIEKHREGAMVVYGVRSDRSSDTWFKRSTAEGFYVLMQKMGVPVIFNHADFRLMDRRVLQELGNFKEINLFLRGVVPLIGFRNEKVFYNRLERQAGETKYPISKMLLFAWNGITSFSTFPMRLVLYFGFFNFLIAMGIVAYILFSYLFGYTVPGWTSTMLPLTFFSGSNMMALGLIGEYIGKIYEEVKGRPRYIIEKTINEQIL</sequence>
<dbReference type="Gene3D" id="3.90.550.10">
    <property type="entry name" value="Spore Coat Polysaccharide Biosynthesis Protein SpsA, Chain A"/>
    <property type="match status" value="1"/>
</dbReference>
<dbReference type="InterPro" id="IPR050256">
    <property type="entry name" value="Glycosyltransferase_2"/>
</dbReference>
<dbReference type="RefSeq" id="WP_139011752.1">
    <property type="nucleotide sequence ID" value="NZ_VBSN01000027.1"/>
</dbReference>
<feature type="transmembrane region" description="Helical" evidence="7">
    <location>
        <begin position="275"/>
        <end position="295"/>
    </location>
</feature>
<evidence type="ECO:0000256" key="5">
    <source>
        <dbReference type="ARBA" id="ARBA00022989"/>
    </source>
</evidence>
<evidence type="ECO:0000256" key="3">
    <source>
        <dbReference type="ARBA" id="ARBA00022679"/>
    </source>
</evidence>
<evidence type="ECO:0000256" key="1">
    <source>
        <dbReference type="ARBA" id="ARBA00004141"/>
    </source>
</evidence>
<reference evidence="9 10" key="1">
    <citation type="submission" date="2019-05" db="EMBL/GenBank/DDBJ databases">
        <authorList>
            <person name="Qu J.-H."/>
        </authorList>
    </citation>
    <scope>NUCLEOTIDE SEQUENCE [LARGE SCALE GENOMIC DNA]</scope>
    <source>
        <strain evidence="9 10">NS28</strain>
    </source>
</reference>
<keyword evidence="3 9" id="KW-0808">Transferase</keyword>
<dbReference type="PANTHER" id="PTHR48090">
    <property type="entry name" value="UNDECAPRENYL-PHOSPHATE 4-DEOXY-4-FORMAMIDO-L-ARABINOSE TRANSFERASE-RELATED"/>
    <property type="match status" value="1"/>
</dbReference>
<evidence type="ECO:0000256" key="2">
    <source>
        <dbReference type="ARBA" id="ARBA00022676"/>
    </source>
</evidence>
<evidence type="ECO:0000256" key="7">
    <source>
        <dbReference type="SAM" id="Phobius"/>
    </source>
</evidence>
<dbReference type="InterPro" id="IPR001173">
    <property type="entry name" value="Glyco_trans_2-like"/>
</dbReference>
<dbReference type="GO" id="GO:0005886">
    <property type="term" value="C:plasma membrane"/>
    <property type="evidence" value="ECO:0007669"/>
    <property type="project" value="TreeGrafter"/>
</dbReference>
<feature type="transmembrane region" description="Helical" evidence="7">
    <location>
        <begin position="238"/>
        <end position="263"/>
    </location>
</feature>
<evidence type="ECO:0000313" key="9">
    <source>
        <dbReference type="EMBL" id="KAA6440762.1"/>
    </source>
</evidence>
<comment type="caution">
    <text evidence="9">The sequence shown here is derived from an EMBL/GenBank/DDBJ whole genome shotgun (WGS) entry which is preliminary data.</text>
</comment>
<gene>
    <name evidence="9" type="ORF">FEM33_09335</name>
</gene>
<dbReference type="InterPro" id="IPR029044">
    <property type="entry name" value="Nucleotide-diphossugar_trans"/>
</dbReference>
<evidence type="ECO:0000256" key="6">
    <source>
        <dbReference type="ARBA" id="ARBA00023136"/>
    </source>
</evidence>
<organism evidence="9 10">
    <name type="scientific">Dyadobacter flavalbus</name>
    <dbReference type="NCBI Taxonomy" id="2579942"/>
    <lineage>
        <taxon>Bacteria</taxon>
        <taxon>Pseudomonadati</taxon>
        <taxon>Bacteroidota</taxon>
        <taxon>Cytophagia</taxon>
        <taxon>Cytophagales</taxon>
        <taxon>Spirosomataceae</taxon>
        <taxon>Dyadobacter</taxon>
    </lineage>
</organism>
<evidence type="ECO:0000259" key="8">
    <source>
        <dbReference type="Pfam" id="PF00535"/>
    </source>
</evidence>
<proteinExistence type="predicted"/>
<dbReference type="SUPFAM" id="SSF53448">
    <property type="entry name" value="Nucleotide-diphospho-sugar transferases"/>
    <property type="match status" value="1"/>
</dbReference>
<keyword evidence="5 7" id="KW-1133">Transmembrane helix</keyword>
<evidence type="ECO:0000256" key="4">
    <source>
        <dbReference type="ARBA" id="ARBA00022692"/>
    </source>
</evidence>
<dbReference type="GO" id="GO:0016757">
    <property type="term" value="F:glycosyltransferase activity"/>
    <property type="evidence" value="ECO:0007669"/>
    <property type="project" value="UniProtKB-KW"/>
</dbReference>
<evidence type="ECO:0000313" key="10">
    <source>
        <dbReference type="Proteomes" id="UP000323994"/>
    </source>
</evidence>
<dbReference type="EMBL" id="VBSN01000027">
    <property type="protein sequence ID" value="KAA6440762.1"/>
    <property type="molecule type" value="Genomic_DNA"/>
</dbReference>
<name>A0A5M8R3K9_9BACT</name>
<feature type="domain" description="Glycosyltransferase 2-like" evidence="8">
    <location>
        <begin position="8"/>
        <end position="177"/>
    </location>
</feature>
<dbReference type="AlphaFoldDB" id="A0A5M8R3K9"/>
<dbReference type="Proteomes" id="UP000323994">
    <property type="component" value="Unassembled WGS sequence"/>
</dbReference>
<dbReference type="CDD" id="cd04187">
    <property type="entry name" value="DPM1_like_bac"/>
    <property type="match status" value="1"/>
</dbReference>
<keyword evidence="2" id="KW-0328">Glycosyltransferase</keyword>
<comment type="subcellular location">
    <subcellularLocation>
        <location evidence="1">Membrane</location>
        <topology evidence="1">Multi-pass membrane protein</topology>
    </subcellularLocation>
</comment>
<keyword evidence="4 7" id="KW-0812">Transmembrane</keyword>
<dbReference type="Pfam" id="PF00535">
    <property type="entry name" value="Glycos_transf_2"/>
    <property type="match status" value="1"/>
</dbReference>
<dbReference type="PANTHER" id="PTHR48090:SF1">
    <property type="entry name" value="PROPHAGE BACTOPRENOL GLUCOSYL TRANSFERASE HOMOLOG"/>
    <property type="match status" value="1"/>
</dbReference>
<dbReference type="OrthoDB" id="9807778at2"/>
<keyword evidence="6 7" id="KW-0472">Membrane</keyword>
<keyword evidence="10" id="KW-1185">Reference proteome</keyword>
<accession>A0A5M8R3K9</accession>